<evidence type="ECO:0000313" key="2">
    <source>
        <dbReference type="Proteomes" id="UP001064048"/>
    </source>
</evidence>
<sequence length="738" mass="79239">MKGGRVLLVAALLVQYAVVISGQCPSGLSGSFARWSGAAPERATPVFVYAASGDEGSLAGACAARCRELPECAGVVVHYARGHCQGVAKQDDELLRPDNDVAYFKKICVQLPEGCAERWWSVESTPGYNLHSEGGSIKMVLNTTARECYAAVLAPPQDQLYRSAQWVSPAGVAEADSVATSEGAVGSCVLNTEDKFTEPESYRVSNYYTFYIENQCRHDYPKKIDRCSYEEYYNQTLKHVEFTFKNYTKDECKNACEVEPHFVCRGFTWQATAGEAAEGARGARGLCDLHSEDLVSTGSWLLRRAAQAVYYRRVICLNISVECEGSELVVTYRPRGRFRGRVYVPGRGEECGARGAGADVRLALPLHGDCDVNFAHAISHTPSGVVNRTMAYVMVMIQNNPIIQTAGDRWVRVGCAPGRAAPSPVHAAVAVSDTGRPSVAPAPAAASTVLGGGAPVSMYVVRADQPTGAGAAAVSLGEPLELRIDTAETREMEAYHLVASSRLGDSSVLLLDSRGCPTGQVDFPAFTRSVSGGTQRLAVRFKAFRFPASHVVRFSLMLRFCDVKCEPVKCVTPQARSARQTNSSVAWGSGSVPAAVSPVTPGWGGVVAQGGAAPCGEHGRLPLELEVVVGAGDVVSADTMVRADHRSNLPEETVAAGTVGSEGLVCVHELLLLALALAWLAVQLLLLLGCCVLVKRYRSLAELSMQKEYQSFDNVGFDTVSTHRRVHWPDQNIDVLHG</sequence>
<keyword evidence="2" id="KW-1185">Reference proteome</keyword>
<protein>
    <submittedName>
        <fullName evidence="1">Uncharacterized protein</fullName>
    </submittedName>
</protein>
<dbReference type="Proteomes" id="UP001064048">
    <property type="component" value="Chromosome 10"/>
</dbReference>
<organism evidence="1 2">
    <name type="scientific">Choristoneura fumiferana</name>
    <name type="common">Spruce budworm moth</name>
    <name type="synonym">Archips fumiferana</name>
    <dbReference type="NCBI Taxonomy" id="7141"/>
    <lineage>
        <taxon>Eukaryota</taxon>
        <taxon>Metazoa</taxon>
        <taxon>Ecdysozoa</taxon>
        <taxon>Arthropoda</taxon>
        <taxon>Hexapoda</taxon>
        <taxon>Insecta</taxon>
        <taxon>Pterygota</taxon>
        <taxon>Neoptera</taxon>
        <taxon>Endopterygota</taxon>
        <taxon>Lepidoptera</taxon>
        <taxon>Glossata</taxon>
        <taxon>Ditrysia</taxon>
        <taxon>Tortricoidea</taxon>
        <taxon>Tortricidae</taxon>
        <taxon>Tortricinae</taxon>
        <taxon>Choristoneura</taxon>
    </lineage>
</organism>
<proteinExistence type="predicted"/>
<gene>
    <name evidence="1" type="ORF">MSG28_006208</name>
</gene>
<name>A0ACC0JDZ0_CHOFU</name>
<comment type="caution">
    <text evidence="1">The sequence shown here is derived from an EMBL/GenBank/DDBJ whole genome shotgun (WGS) entry which is preliminary data.</text>
</comment>
<reference evidence="1 2" key="1">
    <citation type="journal article" date="2022" name="Genome Biol. Evol.">
        <title>The Spruce Budworm Genome: Reconstructing the Evolutionary History of Antifreeze Proteins.</title>
        <authorList>
            <person name="Beliveau C."/>
            <person name="Gagne P."/>
            <person name="Picq S."/>
            <person name="Vernygora O."/>
            <person name="Keeling C.I."/>
            <person name="Pinkney K."/>
            <person name="Doucet D."/>
            <person name="Wen F."/>
            <person name="Johnston J.S."/>
            <person name="Maaroufi H."/>
            <person name="Boyle B."/>
            <person name="Laroche J."/>
            <person name="Dewar K."/>
            <person name="Juretic N."/>
            <person name="Blackburn G."/>
            <person name="Nisole A."/>
            <person name="Brunet B."/>
            <person name="Brandao M."/>
            <person name="Lumley L."/>
            <person name="Duan J."/>
            <person name="Quan G."/>
            <person name="Lucarotti C.J."/>
            <person name="Roe A.D."/>
            <person name="Sperling F.A.H."/>
            <person name="Levesque R.C."/>
            <person name="Cusson M."/>
        </authorList>
    </citation>
    <scope>NUCLEOTIDE SEQUENCE [LARGE SCALE GENOMIC DNA]</scope>
    <source>
        <strain evidence="1">Glfc:IPQL:Cfum</strain>
    </source>
</reference>
<evidence type="ECO:0000313" key="1">
    <source>
        <dbReference type="EMBL" id="KAI8422345.1"/>
    </source>
</evidence>
<accession>A0ACC0JDZ0</accession>
<dbReference type="EMBL" id="CM046110">
    <property type="protein sequence ID" value="KAI8422345.1"/>
    <property type="molecule type" value="Genomic_DNA"/>
</dbReference>